<dbReference type="STRING" id="42157.A0A182EQX8"/>
<evidence type="ECO:0000256" key="1">
    <source>
        <dbReference type="ARBA" id="ARBA00009249"/>
    </source>
</evidence>
<organism evidence="8">
    <name type="scientific">Onchocerca ochengi</name>
    <name type="common">Filarial nematode worm</name>
    <dbReference type="NCBI Taxonomy" id="42157"/>
    <lineage>
        <taxon>Eukaryota</taxon>
        <taxon>Metazoa</taxon>
        <taxon>Ecdysozoa</taxon>
        <taxon>Nematoda</taxon>
        <taxon>Chromadorea</taxon>
        <taxon>Rhabditida</taxon>
        <taxon>Spirurina</taxon>
        <taxon>Spiruromorpha</taxon>
        <taxon>Filarioidea</taxon>
        <taxon>Onchocercidae</taxon>
        <taxon>Onchocerca</taxon>
    </lineage>
</organism>
<keyword evidence="7" id="KW-1185">Reference proteome</keyword>
<reference evidence="8" key="1">
    <citation type="submission" date="2016-06" db="UniProtKB">
        <authorList>
            <consortium name="WormBaseParasite"/>
        </authorList>
    </citation>
    <scope>IDENTIFICATION</scope>
</reference>
<protein>
    <recommendedName>
        <fullName evidence="2">Glycine cleavage system H protein, mitochondrial</fullName>
    </recommendedName>
</protein>
<dbReference type="AlphaFoldDB" id="A0A182EQX8"/>
<proteinExistence type="inferred from homology"/>
<dbReference type="Gene3D" id="2.40.50.100">
    <property type="match status" value="2"/>
</dbReference>
<dbReference type="InterPro" id="IPR002930">
    <property type="entry name" value="GCV_H"/>
</dbReference>
<dbReference type="PANTHER" id="PTHR11715:SF3">
    <property type="entry name" value="GLYCINE CLEAVAGE SYSTEM H PROTEIN-RELATED"/>
    <property type="match status" value="1"/>
</dbReference>
<evidence type="ECO:0000313" key="6">
    <source>
        <dbReference type="EMBL" id="VDM94270.1"/>
    </source>
</evidence>
<dbReference type="OrthoDB" id="10264154at2759"/>
<dbReference type="Proteomes" id="UP000271087">
    <property type="component" value="Unassembled WGS sequence"/>
</dbReference>
<dbReference type="GO" id="GO:0009249">
    <property type="term" value="P:protein lipoylation"/>
    <property type="evidence" value="ECO:0007669"/>
    <property type="project" value="TreeGrafter"/>
</dbReference>
<dbReference type="GO" id="GO:0019464">
    <property type="term" value="P:glycine decarboxylation via glycine cleavage system"/>
    <property type="evidence" value="ECO:0007669"/>
    <property type="project" value="InterPro"/>
</dbReference>
<gene>
    <name evidence="6" type="ORF">NOO_LOCUS10543</name>
</gene>
<dbReference type="PROSITE" id="PS50968">
    <property type="entry name" value="BIOTINYL_LIPOYL"/>
    <property type="match status" value="1"/>
</dbReference>
<dbReference type="GO" id="GO:0005960">
    <property type="term" value="C:glycine cleavage complex"/>
    <property type="evidence" value="ECO:0007669"/>
    <property type="project" value="InterPro"/>
</dbReference>
<comment type="similarity">
    <text evidence="1">Belongs to the GcvH family.</text>
</comment>
<evidence type="ECO:0000256" key="4">
    <source>
        <dbReference type="ARBA" id="ARBA00022946"/>
    </source>
</evidence>
<evidence type="ECO:0000313" key="7">
    <source>
        <dbReference type="Proteomes" id="UP000271087"/>
    </source>
</evidence>
<name>A0A182EQX8_ONCOC</name>
<dbReference type="InterPro" id="IPR011053">
    <property type="entry name" value="Single_hybrid_motif"/>
</dbReference>
<dbReference type="EMBL" id="UYRW01006156">
    <property type="protein sequence ID" value="VDM94270.1"/>
    <property type="molecule type" value="Genomic_DNA"/>
</dbReference>
<dbReference type="CDD" id="cd06848">
    <property type="entry name" value="GCS_H"/>
    <property type="match status" value="1"/>
</dbReference>
<dbReference type="SUPFAM" id="SSF51230">
    <property type="entry name" value="Single hybrid motif"/>
    <property type="match status" value="1"/>
</dbReference>
<dbReference type="Pfam" id="PF01597">
    <property type="entry name" value="GCV_H"/>
    <property type="match status" value="1"/>
</dbReference>
<dbReference type="GO" id="GO:0005739">
    <property type="term" value="C:mitochondrion"/>
    <property type="evidence" value="ECO:0007669"/>
    <property type="project" value="TreeGrafter"/>
</dbReference>
<keyword evidence="4" id="KW-0809">Transit peptide</keyword>
<keyword evidence="3" id="KW-0450">Lipoyl</keyword>
<evidence type="ECO:0000313" key="8">
    <source>
        <dbReference type="WBParaSite" id="nOo.2.0.1.t10543-RA"/>
    </source>
</evidence>
<dbReference type="InterPro" id="IPR000089">
    <property type="entry name" value="Biotin_lipoyl"/>
</dbReference>
<dbReference type="PROSITE" id="PS00189">
    <property type="entry name" value="LIPOYL"/>
    <property type="match status" value="1"/>
</dbReference>
<dbReference type="InterPro" id="IPR033753">
    <property type="entry name" value="GCV_H/Fam206"/>
</dbReference>
<evidence type="ECO:0000256" key="2">
    <source>
        <dbReference type="ARBA" id="ARBA00018130"/>
    </source>
</evidence>
<accession>A0A182EQX8</accession>
<evidence type="ECO:0000256" key="3">
    <source>
        <dbReference type="ARBA" id="ARBA00022823"/>
    </source>
</evidence>
<dbReference type="HAMAP" id="MF_00272">
    <property type="entry name" value="GcvH"/>
    <property type="match status" value="1"/>
</dbReference>
<sequence length="187" mass="20982">MITYWTRAIQRFYPFIVTSESLFIPIHRTIATSQCLYSDRYYTKKHEWVIIEGNTAVVGISDFAQDIQFFFSPYIRNSIGDDSDSCAALGDIVYAELPEVGKVLHAGDSVGALESVKAASDIYSPISGTVTEKNIEVESSPSLINKSAFDKGWLYKLKVKDANELKELMSETAYEAFKKIEEQEAAH</sequence>
<dbReference type="InterPro" id="IPR003016">
    <property type="entry name" value="2-oxoA_DH_lipoyl-BS"/>
</dbReference>
<feature type="domain" description="Lipoyl-binding" evidence="5">
    <location>
        <begin position="76"/>
        <end position="158"/>
    </location>
</feature>
<reference evidence="6 7" key="2">
    <citation type="submission" date="2018-08" db="EMBL/GenBank/DDBJ databases">
        <authorList>
            <person name="Laetsch R D."/>
            <person name="Stevens L."/>
            <person name="Kumar S."/>
            <person name="Blaxter L. M."/>
        </authorList>
    </citation>
    <scope>NUCLEOTIDE SEQUENCE [LARGE SCALE GENOMIC DNA]</scope>
</reference>
<dbReference type="PANTHER" id="PTHR11715">
    <property type="entry name" value="GLYCINE CLEAVAGE SYSTEM H PROTEIN"/>
    <property type="match status" value="1"/>
</dbReference>
<dbReference type="WBParaSite" id="nOo.2.0.1.t10543-RA">
    <property type="protein sequence ID" value="nOo.2.0.1.t10543-RA"/>
    <property type="gene ID" value="nOo.2.0.1.g10543"/>
</dbReference>
<evidence type="ECO:0000259" key="5">
    <source>
        <dbReference type="PROSITE" id="PS50968"/>
    </source>
</evidence>